<evidence type="ECO:0000259" key="1">
    <source>
        <dbReference type="Pfam" id="PF16244"/>
    </source>
</evidence>
<sequence>MLREELKKRAISIVQIPRHFQPLIEEYIEGENGEGEALFLWANENQDEGITISLDSSGNLTRLSIEMSDINSDESLLNIEEKREYAEQFILSHYPAALKDLTYYKSKKLTGADRFYYEQIVMNIPLEHAGCYIDIDSGGGIVTFTYEGVKKTPDIPKMLISKVKLVKHVQNSLDFQLTIANLYTDNHDVAEDGLCLVYEPEQYFMKYKADVMKPSLTIVHDEDVPKTYVSPPPHSNTTVHKDLSIEDIIGITEKMEVIREVDMGEETGIVWRDRNWEMKEKDVSINGFFKTQSGDTVKAFISKKTGKVRSFMWFNERSGVLRLSREECYQKAIAFLQMIAPDYYQYLQLIVQQNEEDEDDSSTKESFTFHMYNSHGIPIQLELVVVAVNRQTGQVDHYSGPSFDIEQLNRVPVEPVISKKEASEIFINNLDFELAWNKDYASETESYILVYQACDRHSRRPIRYIDAKTGEVI</sequence>
<dbReference type="EMBL" id="WMEY01000003">
    <property type="protein sequence ID" value="MYL64291.1"/>
    <property type="molecule type" value="Genomic_DNA"/>
</dbReference>
<comment type="caution">
    <text evidence="2">The sequence shown here is derived from an EMBL/GenBank/DDBJ whole genome shotgun (WGS) entry which is preliminary data.</text>
</comment>
<proteinExistence type="predicted"/>
<evidence type="ECO:0000313" key="3">
    <source>
        <dbReference type="Proteomes" id="UP000447833"/>
    </source>
</evidence>
<dbReference type="InterPro" id="IPR032599">
    <property type="entry name" value="YcdB/YcdC_rep_domain"/>
</dbReference>
<dbReference type="Pfam" id="PF16244">
    <property type="entry name" value="DUF4901"/>
    <property type="match status" value="2"/>
</dbReference>
<accession>A0A845F0G6</accession>
<protein>
    <submittedName>
        <fullName evidence="2">DUF4901 domain-containing protein</fullName>
    </submittedName>
</protein>
<reference evidence="2 3" key="1">
    <citation type="submission" date="2019-11" db="EMBL/GenBank/DDBJ databases">
        <title>Genome sequences of 17 halophilic strains isolated from different environments.</title>
        <authorList>
            <person name="Furrow R.E."/>
        </authorList>
    </citation>
    <scope>NUCLEOTIDE SEQUENCE [LARGE SCALE GENOMIC DNA]</scope>
    <source>
        <strain evidence="2 3">22506_14_FS</strain>
    </source>
</reference>
<gene>
    <name evidence="2" type="ORF">GLW07_13110</name>
</gene>
<dbReference type="AlphaFoldDB" id="A0A845F0G6"/>
<feature type="domain" description="YcdB/YcdC repeated" evidence="1">
    <location>
        <begin position="243"/>
        <end position="401"/>
    </location>
</feature>
<evidence type="ECO:0000313" key="2">
    <source>
        <dbReference type="EMBL" id="MYL64291.1"/>
    </source>
</evidence>
<feature type="domain" description="YcdB/YcdC repeated" evidence="1">
    <location>
        <begin position="4"/>
        <end position="148"/>
    </location>
</feature>
<name>A0A845F0G6_9BACL</name>
<organism evidence="2 3">
    <name type="scientific">Guptibacillus hwajinpoensis</name>
    <dbReference type="NCBI Taxonomy" id="208199"/>
    <lineage>
        <taxon>Bacteria</taxon>
        <taxon>Bacillati</taxon>
        <taxon>Bacillota</taxon>
        <taxon>Bacilli</taxon>
        <taxon>Bacillales</taxon>
        <taxon>Guptibacillaceae</taxon>
        <taxon>Guptibacillus</taxon>
    </lineage>
</organism>
<dbReference type="Proteomes" id="UP000447833">
    <property type="component" value="Unassembled WGS sequence"/>
</dbReference>